<feature type="compositionally biased region" description="Basic and acidic residues" evidence="1">
    <location>
        <begin position="45"/>
        <end position="54"/>
    </location>
</feature>
<name>A0A840WPT3_9ACTN</name>
<organism evidence="2 3">
    <name type="scientific">Nocardiopsis metallicus</name>
    <dbReference type="NCBI Taxonomy" id="179819"/>
    <lineage>
        <taxon>Bacteria</taxon>
        <taxon>Bacillati</taxon>
        <taxon>Actinomycetota</taxon>
        <taxon>Actinomycetes</taxon>
        <taxon>Streptosporangiales</taxon>
        <taxon>Nocardiopsidaceae</taxon>
        <taxon>Nocardiopsis</taxon>
    </lineage>
</organism>
<comment type="caution">
    <text evidence="2">The sequence shown here is derived from an EMBL/GenBank/DDBJ whole genome shotgun (WGS) entry which is preliminary data.</text>
</comment>
<gene>
    <name evidence="2" type="ORF">HNR07_003265</name>
</gene>
<protein>
    <recommendedName>
        <fullName evidence="4">PemK-like protein</fullName>
    </recommendedName>
</protein>
<proteinExistence type="predicted"/>
<accession>A0A840WPT3</accession>
<dbReference type="InterPro" id="IPR003477">
    <property type="entry name" value="PemK-like"/>
</dbReference>
<sequence>MNRETTQYNSPRPSVGTQSRGDAQRIGDAPRNGDAQRPAASSRNGDAHPHEGAVREVPTGRNATKLVYAPEQDGLADAGEIVWTWVPYEEDAAQGKDRPLLVVGRKGKRLHGLMLSSQAPDERERQDWLPIGAGAWDGEGRDSYVRVDRLFEFDEAAIRREAAVMDERLFWKVAAVLKERYGWS</sequence>
<dbReference type="EMBL" id="JACHDO010000001">
    <property type="protein sequence ID" value="MBB5492128.1"/>
    <property type="molecule type" value="Genomic_DNA"/>
</dbReference>
<feature type="region of interest" description="Disordered" evidence="1">
    <location>
        <begin position="1"/>
        <end position="61"/>
    </location>
</feature>
<feature type="compositionally biased region" description="Polar residues" evidence="1">
    <location>
        <begin position="1"/>
        <end position="21"/>
    </location>
</feature>
<dbReference type="GO" id="GO:0003677">
    <property type="term" value="F:DNA binding"/>
    <property type="evidence" value="ECO:0007669"/>
    <property type="project" value="InterPro"/>
</dbReference>
<evidence type="ECO:0000256" key="1">
    <source>
        <dbReference type="SAM" id="MobiDB-lite"/>
    </source>
</evidence>
<dbReference type="Proteomes" id="UP000579647">
    <property type="component" value="Unassembled WGS sequence"/>
</dbReference>
<keyword evidence="3" id="KW-1185">Reference proteome</keyword>
<dbReference type="Pfam" id="PF02452">
    <property type="entry name" value="PemK_toxin"/>
    <property type="match status" value="1"/>
</dbReference>
<evidence type="ECO:0000313" key="2">
    <source>
        <dbReference type="EMBL" id="MBB5492128.1"/>
    </source>
</evidence>
<dbReference type="SUPFAM" id="SSF50118">
    <property type="entry name" value="Cell growth inhibitor/plasmid maintenance toxic component"/>
    <property type="match status" value="1"/>
</dbReference>
<reference evidence="2 3" key="1">
    <citation type="submission" date="2020-08" db="EMBL/GenBank/DDBJ databases">
        <title>Sequencing the genomes of 1000 actinobacteria strains.</title>
        <authorList>
            <person name="Klenk H.-P."/>
        </authorList>
    </citation>
    <scope>NUCLEOTIDE SEQUENCE [LARGE SCALE GENOMIC DNA]</scope>
    <source>
        <strain evidence="2 3">DSM 44598</strain>
    </source>
</reference>
<evidence type="ECO:0008006" key="4">
    <source>
        <dbReference type="Google" id="ProtNLM"/>
    </source>
</evidence>
<dbReference type="AlphaFoldDB" id="A0A840WPT3"/>
<evidence type="ECO:0000313" key="3">
    <source>
        <dbReference type="Proteomes" id="UP000579647"/>
    </source>
</evidence>